<feature type="compositionally biased region" description="Basic and acidic residues" evidence="1">
    <location>
        <begin position="232"/>
        <end position="242"/>
    </location>
</feature>
<keyword evidence="3" id="KW-1185">Reference proteome</keyword>
<dbReference type="HOGENOM" id="CLU_1294783_0_0_1"/>
<name>A0A0C9SRX5_PLICR</name>
<feature type="region of interest" description="Disordered" evidence="1">
    <location>
        <begin position="136"/>
        <end position="242"/>
    </location>
</feature>
<protein>
    <submittedName>
        <fullName evidence="2">Uncharacterized protein</fullName>
    </submittedName>
</protein>
<feature type="compositionally biased region" description="Polar residues" evidence="1">
    <location>
        <begin position="61"/>
        <end position="82"/>
    </location>
</feature>
<gene>
    <name evidence="2" type="ORF">PLICRDRAFT_178855</name>
</gene>
<organism evidence="2 3">
    <name type="scientific">Plicaturopsis crispa FD-325 SS-3</name>
    <dbReference type="NCBI Taxonomy" id="944288"/>
    <lineage>
        <taxon>Eukaryota</taxon>
        <taxon>Fungi</taxon>
        <taxon>Dikarya</taxon>
        <taxon>Basidiomycota</taxon>
        <taxon>Agaricomycotina</taxon>
        <taxon>Agaricomycetes</taxon>
        <taxon>Agaricomycetidae</taxon>
        <taxon>Amylocorticiales</taxon>
        <taxon>Amylocorticiaceae</taxon>
        <taxon>Plicatura</taxon>
        <taxon>Plicaturopsis crispa</taxon>
    </lineage>
</organism>
<accession>A0A0C9SRX5</accession>
<dbReference type="OrthoDB" id="2554033at2759"/>
<feature type="compositionally biased region" description="Low complexity" evidence="1">
    <location>
        <begin position="41"/>
        <end position="59"/>
    </location>
</feature>
<sequence>MAAAHHGHGNNENNNGLAGHSEPMAIPNAGSRQGGHRRRSASVSTSSASSASSNSPIASPLVQTPLSTTQSRVPATSPSTSPILSYFLASQSPTAKSGNAATFPFARNFGGPVFEEDEQECELPVAAHARRSSTAAAGFFSQQQQPSPAAPEARGHGVLRRLSLGGAFNRPQTPYSARAPPSPPPNSAVSPTGGSFAAGPPTPRMKVRRATLAPETVGGGKPRRAPSPMGERILKGHFDGFN</sequence>
<evidence type="ECO:0000313" key="2">
    <source>
        <dbReference type="EMBL" id="KII85102.1"/>
    </source>
</evidence>
<feature type="compositionally biased region" description="Low complexity" evidence="1">
    <location>
        <begin position="136"/>
        <end position="152"/>
    </location>
</feature>
<feature type="region of interest" description="Disordered" evidence="1">
    <location>
        <begin position="1"/>
        <end position="82"/>
    </location>
</feature>
<dbReference type="EMBL" id="KN832568">
    <property type="protein sequence ID" value="KII85102.1"/>
    <property type="molecule type" value="Genomic_DNA"/>
</dbReference>
<dbReference type="Proteomes" id="UP000053263">
    <property type="component" value="Unassembled WGS sequence"/>
</dbReference>
<feature type="compositionally biased region" description="Low complexity" evidence="1">
    <location>
        <begin position="9"/>
        <end position="20"/>
    </location>
</feature>
<evidence type="ECO:0000256" key="1">
    <source>
        <dbReference type="SAM" id="MobiDB-lite"/>
    </source>
</evidence>
<dbReference type="AlphaFoldDB" id="A0A0C9SRX5"/>
<reference evidence="2 3" key="1">
    <citation type="submission" date="2014-06" db="EMBL/GenBank/DDBJ databases">
        <title>Evolutionary Origins and Diversification of the Mycorrhizal Mutualists.</title>
        <authorList>
            <consortium name="DOE Joint Genome Institute"/>
            <consortium name="Mycorrhizal Genomics Consortium"/>
            <person name="Kohler A."/>
            <person name="Kuo A."/>
            <person name="Nagy L.G."/>
            <person name="Floudas D."/>
            <person name="Copeland A."/>
            <person name="Barry K.W."/>
            <person name="Cichocki N."/>
            <person name="Veneault-Fourrey C."/>
            <person name="LaButti K."/>
            <person name="Lindquist E.A."/>
            <person name="Lipzen A."/>
            <person name="Lundell T."/>
            <person name="Morin E."/>
            <person name="Murat C."/>
            <person name="Riley R."/>
            <person name="Ohm R."/>
            <person name="Sun H."/>
            <person name="Tunlid A."/>
            <person name="Henrissat B."/>
            <person name="Grigoriev I.V."/>
            <person name="Hibbett D.S."/>
            <person name="Martin F."/>
        </authorList>
    </citation>
    <scope>NUCLEOTIDE SEQUENCE [LARGE SCALE GENOMIC DNA]</scope>
    <source>
        <strain evidence="2 3">FD-325 SS-3</strain>
    </source>
</reference>
<proteinExistence type="predicted"/>
<evidence type="ECO:0000313" key="3">
    <source>
        <dbReference type="Proteomes" id="UP000053263"/>
    </source>
</evidence>